<dbReference type="AlphaFoldDB" id="A0A6C1KHS1"/>
<reference evidence="2 3" key="1">
    <citation type="submission" date="2019-05" db="EMBL/GenBank/DDBJ databases">
        <authorList>
            <person name="Zhou X."/>
        </authorList>
    </citation>
    <scope>NUCLEOTIDE SEQUENCE [LARGE SCALE GENOMIC DNA]</scope>
    <source>
        <strain evidence="2 3">DSM 432</strain>
    </source>
</reference>
<proteinExistence type="predicted"/>
<dbReference type="OrthoDB" id="8266067at2"/>
<feature type="region of interest" description="Disordered" evidence="1">
    <location>
        <begin position="260"/>
        <end position="313"/>
    </location>
</feature>
<evidence type="ECO:0000313" key="3">
    <source>
        <dbReference type="Proteomes" id="UP000305131"/>
    </source>
</evidence>
<comment type="caution">
    <text evidence="2">The sequence shown here is derived from an EMBL/GenBank/DDBJ whole genome shotgun (WGS) entry which is preliminary data.</text>
</comment>
<organism evidence="2 3">
    <name type="scientific">Xanthobacter autotrophicus</name>
    <dbReference type="NCBI Taxonomy" id="280"/>
    <lineage>
        <taxon>Bacteria</taxon>
        <taxon>Pseudomonadati</taxon>
        <taxon>Pseudomonadota</taxon>
        <taxon>Alphaproteobacteria</taxon>
        <taxon>Hyphomicrobiales</taxon>
        <taxon>Xanthobacteraceae</taxon>
        <taxon>Xanthobacter</taxon>
    </lineage>
</organism>
<dbReference type="EMBL" id="VAUP01000015">
    <property type="protein sequence ID" value="TLX43829.1"/>
    <property type="molecule type" value="Genomic_DNA"/>
</dbReference>
<accession>A0A6C1KHS1</accession>
<name>A0A6C1KHS1_XANAU</name>
<evidence type="ECO:0000313" key="2">
    <source>
        <dbReference type="EMBL" id="TLX43829.1"/>
    </source>
</evidence>
<feature type="compositionally biased region" description="Pro residues" evidence="1">
    <location>
        <begin position="299"/>
        <end position="308"/>
    </location>
</feature>
<dbReference type="InterPro" id="IPR036086">
    <property type="entry name" value="ParB/Sulfiredoxin_sf"/>
</dbReference>
<evidence type="ECO:0008006" key="4">
    <source>
        <dbReference type="Google" id="ProtNLM"/>
    </source>
</evidence>
<evidence type="ECO:0000256" key="1">
    <source>
        <dbReference type="SAM" id="MobiDB-lite"/>
    </source>
</evidence>
<protein>
    <recommendedName>
        <fullName evidence="4">ParB/Sulfiredoxin domain-containing protein</fullName>
    </recommendedName>
</protein>
<sequence length="456" mass="50298">MAYKKLALDALTVNSANDRHGELENETAAIGWLFTNHEKAMRALAKDLAETGDVYEPPLVWPNGDAYLVFDGNRRVTCLKLIAQPERAPSVELQAFFKGLKESWAGTFPTRLECQIEPDRERIDDILLRRHTGTRGGVGRNPWTDRMTATFVERTGKGGGVNVADEIEKRLQAAGALPARKIPWSTANRLLSSEGLRNRVGISVTRGKFQLTHNESLVLPIFRRVAEDLASRKVVLGDLWDNEGKVAYLDGLETEGVLPLPPLTPPVAGSGADLSPPPKPNPGLAPNSGRGPGDHTAPPVAPQPPLAPKPSKRTTLIPQVNHAVVWQAHVQRHRQIWDELQFKLRLDDHPNAISVLFRVLFELAIDNYITRNNLTAVHPNDLLKNKVKKVGGDLEAKSKIDGKYASLIRKLDNADGLFSIDTMNRYVHSPDFAPSPSHLTALWDQASRLIVVCLNA</sequence>
<dbReference type="Proteomes" id="UP000305131">
    <property type="component" value="Unassembled WGS sequence"/>
</dbReference>
<dbReference type="RefSeq" id="WP_138398738.1">
    <property type="nucleotide sequence ID" value="NZ_JBAFVI010000001.1"/>
</dbReference>
<gene>
    <name evidence="2" type="ORF">FBQ73_06935</name>
</gene>
<dbReference type="GeneID" id="95773193"/>
<dbReference type="SUPFAM" id="SSF110849">
    <property type="entry name" value="ParB/Sulfiredoxin"/>
    <property type="match status" value="1"/>
</dbReference>